<name>A0ABS4T5I4_9PSEU</name>
<keyword evidence="2" id="KW-1185">Reference proteome</keyword>
<proteinExistence type="predicted"/>
<dbReference type="PANTHER" id="PTHR33361:SF2">
    <property type="entry name" value="DUF885 DOMAIN-CONTAINING PROTEIN"/>
    <property type="match status" value="1"/>
</dbReference>
<organism evidence="1 2">
    <name type="scientific">Kibdelosporangium banguiense</name>
    <dbReference type="NCBI Taxonomy" id="1365924"/>
    <lineage>
        <taxon>Bacteria</taxon>
        <taxon>Bacillati</taxon>
        <taxon>Actinomycetota</taxon>
        <taxon>Actinomycetes</taxon>
        <taxon>Pseudonocardiales</taxon>
        <taxon>Pseudonocardiaceae</taxon>
        <taxon>Kibdelosporangium</taxon>
    </lineage>
</organism>
<dbReference type="RefSeq" id="WP_209633279.1">
    <property type="nucleotide sequence ID" value="NZ_JAGINW010000001.1"/>
</dbReference>
<dbReference type="Proteomes" id="UP001519332">
    <property type="component" value="Unassembled WGS sequence"/>
</dbReference>
<comment type="caution">
    <text evidence="1">The sequence shown here is derived from an EMBL/GenBank/DDBJ whole genome shotgun (WGS) entry which is preliminary data.</text>
</comment>
<sequence>MTRIEQLADEVLDLLIEEDPLAETIQGLPGVDSRLSDLDEAAEADLRSRALAAAKAAEELSTEDWVTKAVVVNQAEAIAARIESRLIEHAVADLIISPMTRLLNLLPLVRPKGTEAEQNFFTRLRTIPEYIDKAITRHRTGTAAGRSPVGSRVAYAVSYLDNYLANPADDPLRRVSLSNTAERDRLLDELVRPAFATYRQVLADEIAPQSRPDDKPGLCWLPDGEAAYAALARVHTTTDRTAKDLHQVGLDLIAALAEEYVEIGSKVFGVHTVAEVHHRLRTDPALKWGSAEEMLAGARAAMDRAEQAAPQWFGVTPSQACELQAVPEADAPHEAGAYYYPPALDGSKPGIYYANTYKATERDRYISEAIAFHEAVPGHHFQLTIAQELTGLPKLRRYALINSYSEGWGLYCERLADEMGLYSDDVSRLGMLATDSMRAARLVVDTGLHALGWSRQRTVDYLRENTVMSEVEIQSETDRYIEMPGQALSYMVGRLEIQRLRARAAERLGAEFDVKAFHDLVLSSGPLPMAVLDDVVAEWTSART</sequence>
<evidence type="ECO:0000313" key="2">
    <source>
        <dbReference type="Proteomes" id="UP001519332"/>
    </source>
</evidence>
<accession>A0ABS4T5I4</accession>
<dbReference type="InterPro" id="IPR010281">
    <property type="entry name" value="DUF885"/>
</dbReference>
<dbReference type="EMBL" id="JAGINW010000001">
    <property type="protein sequence ID" value="MBP2319722.1"/>
    <property type="molecule type" value="Genomic_DNA"/>
</dbReference>
<evidence type="ECO:0000313" key="1">
    <source>
        <dbReference type="EMBL" id="MBP2319722.1"/>
    </source>
</evidence>
<dbReference type="PANTHER" id="PTHR33361">
    <property type="entry name" value="GLR0591 PROTEIN"/>
    <property type="match status" value="1"/>
</dbReference>
<protein>
    <submittedName>
        <fullName evidence="1">Uncharacterized protein (DUF885 family)</fullName>
    </submittedName>
</protein>
<reference evidence="1 2" key="1">
    <citation type="submission" date="2021-03" db="EMBL/GenBank/DDBJ databases">
        <title>Sequencing the genomes of 1000 actinobacteria strains.</title>
        <authorList>
            <person name="Klenk H.-P."/>
        </authorList>
    </citation>
    <scope>NUCLEOTIDE SEQUENCE [LARGE SCALE GENOMIC DNA]</scope>
    <source>
        <strain evidence="1 2">DSM 46670</strain>
    </source>
</reference>
<gene>
    <name evidence="1" type="ORF">JOF56_000107</name>
</gene>
<dbReference type="Pfam" id="PF05960">
    <property type="entry name" value="DUF885"/>
    <property type="match status" value="1"/>
</dbReference>